<keyword evidence="2" id="KW-1185">Reference proteome</keyword>
<comment type="caution">
    <text evidence="1">The sequence shown here is derived from an EMBL/GenBank/DDBJ whole genome shotgun (WGS) entry which is preliminary data.</text>
</comment>
<protein>
    <submittedName>
        <fullName evidence="1">Uncharacterized protein</fullName>
    </submittedName>
</protein>
<name>A0ACC0KZR2_CHOFU</name>
<evidence type="ECO:0000313" key="2">
    <source>
        <dbReference type="Proteomes" id="UP001064048"/>
    </source>
</evidence>
<sequence length="60" mass="6786">MTSALRLMIGLITIRKMKRWGVIVCLAAIAGAQAYRQLAQDRSEWRALGEAYVQQWTSFG</sequence>
<dbReference type="EMBL" id="CM046109">
    <property type="protein sequence ID" value="KAI8441820.1"/>
    <property type="molecule type" value="Genomic_DNA"/>
</dbReference>
<proteinExistence type="predicted"/>
<gene>
    <name evidence="1" type="ORF">MSG28_005506</name>
</gene>
<organism evidence="1 2">
    <name type="scientific">Choristoneura fumiferana</name>
    <name type="common">Spruce budworm moth</name>
    <name type="synonym">Archips fumiferana</name>
    <dbReference type="NCBI Taxonomy" id="7141"/>
    <lineage>
        <taxon>Eukaryota</taxon>
        <taxon>Metazoa</taxon>
        <taxon>Ecdysozoa</taxon>
        <taxon>Arthropoda</taxon>
        <taxon>Hexapoda</taxon>
        <taxon>Insecta</taxon>
        <taxon>Pterygota</taxon>
        <taxon>Neoptera</taxon>
        <taxon>Endopterygota</taxon>
        <taxon>Lepidoptera</taxon>
        <taxon>Glossata</taxon>
        <taxon>Ditrysia</taxon>
        <taxon>Tortricoidea</taxon>
        <taxon>Tortricidae</taxon>
        <taxon>Tortricinae</taxon>
        <taxon>Choristoneura</taxon>
    </lineage>
</organism>
<reference evidence="1 2" key="1">
    <citation type="journal article" date="2022" name="Genome Biol. Evol.">
        <title>The Spruce Budworm Genome: Reconstructing the Evolutionary History of Antifreeze Proteins.</title>
        <authorList>
            <person name="Beliveau C."/>
            <person name="Gagne P."/>
            <person name="Picq S."/>
            <person name="Vernygora O."/>
            <person name="Keeling C.I."/>
            <person name="Pinkney K."/>
            <person name="Doucet D."/>
            <person name="Wen F."/>
            <person name="Johnston J.S."/>
            <person name="Maaroufi H."/>
            <person name="Boyle B."/>
            <person name="Laroche J."/>
            <person name="Dewar K."/>
            <person name="Juretic N."/>
            <person name="Blackburn G."/>
            <person name="Nisole A."/>
            <person name="Brunet B."/>
            <person name="Brandao M."/>
            <person name="Lumley L."/>
            <person name="Duan J."/>
            <person name="Quan G."/>
            <person name="Lucarotti C.J."/>
            <person name="Roe A.D."/>
            <person name="Sperling F.A.H."/>
            <person name="Levesque R.C."/>
            <person name="Cusson M."/>
        </authorList>
    </citation>
    <scope>NUCLEOTIDE SEQUENCE [LARGE SCALE GENOMIC DNA]</scope>
    <source>
        <strain evidence="1">Glfc:IPQL:Cfum</strain>
    </source>
</reference>
<dbReference type="Proteomes" id="UP001064048">
    <property type="component" value="Chromosome 9"/>
</dbReference>
<accession>A0ACC0KZR2</accession>
<evidence type="ECO:0000313" key="1">
    <source>
        <dbReference type="EMBL" id="KAI8441820.1"/>
    </source>
</evidence>